<feature type="compositionally biased region" description="Basic residues" evidence="1">
    <location>
        <begin position="379"/>
        <end position="389"/>
    </location>
</feature>
<keyword evidence="3" id="KW-1185">Reference proteome</keyword>
<dbReference type="EMBL" id="MU005775">
    <property type="protein sequence ID" value="KAF2706877.1"/>
    <property type="molecule type" value="Genomic_DNA"/>
</dbReference>
<evidence type="ECO:0008006" key="4">
    <source>
        <dbReference type="Google" id="ProtNLM"/>
    </source>
</evidence>
<dbReference type="PANTHER" id="PTHR23146">
    <property type="entry name" value="LEO1 PROTEIN"/>
    <property type="match status" value="1"/>
</dbReference>
<feature type="region of interest" description="Disordered" evidence="1">
    <location>
        <begin position="324"/>
        <end position="487"/>
    </location>
</feature>
<feature type="compositionally biased region" description="Low complexity" evidence="1">
    <location>
        <begin position="351"/>
        <end position="360"/>
    </location>
</feature>
<organism evidence="2 3">
    <name type="scientific">Pleomassaria siparia CBS 279.74</name>
    <dbReference type="NCBI Taxonomy" id="1314801"/>
    <lineage>
        <taxon>Eukaryota</taxon>
        <taxon>Fungi</taxon>
        <taxon>Dikarya</taxon>
        <taxon>Ascomycota</taxon>
        <taxon>Pezizomycotina</taxon>
        <taxon>Dothideomycetes</taxon>
        <taxon>Pleosporomycetidae</taxon>
        <taxon>Pleosporales</taxon>
        <taxon>Pleomassariaceae</taxon>
        <taxon>Pleomassaria</taxon>
    </lineage>
</organism>
<dbReference type="GO" id="GO:1990269">
    <property type="term" value="F:RNA polymerase II C-terminal domain phosphoserine binding"/>
    <property type="evidence" value="ECO:0007669"/>
    <property type="project" value="TreeGrafter"/>
</dbReference>
<proteinExistence type="predicted"/>
<dbReference type="GO" id="GO:0016593">
    <property type="term" value="C:Cdc73/Paf1 complex"/>
    <property type="evidence" value="ECO:0007669"/>
    <property type="project" value="InterPro"/>
</dbReference>
<feature type="compositionally biased region" description="Basic and acidic residues" evidence="1">
    <location>
        <begin position="441"/>
        <end position="450"/>
    </location>
</feature>
<dbReference type="OrthoDB" id="20844at2759"/>
<evidence type="ECO:0000256" key="1">
    <source>
        <dbReference type="SAM" id="MobiDB-lite"/>
    </source>
</evidence>
<dbReference type="Pfam" id="PF04004">
    <property type="entry name" value="Leo1"/>
    <property type="match status" value="1"/>
</dbReference>
<accession>A0A6G1K3C3</accession>
<dbReference type="Proteomes" id="UP000799428">
    <property type="component" value="Unassembled WGS sequence"/>
</dbReference>
<gene>
    <name evidence="2" type="ORF">K504DRAFT_459303</name>
</gene>
<sequence length="487" mass="54072">MASAVAVEAASSLPRLPDNLSDEDQEITAKVGPIDSEEEGTPRNTVEENGLDDVDDDDLFGDGDGDGTEDEQPALRKLDDEELDSGDDDGRLDRVADTQADEEQEQQTFNFMDADIARHAIPEPSDGELYLLKVPRFLAIEPTAWNPQTFTPPKADHHSREASDHFSAYDTAMTTARWRRAPTNPAQLQSNARVLRWSDGSLTLQLASDPLNQYPINANMLAPPQFRPKKPTPTSLLAKGGAEYKESYTYLVAPYEEANVMRVTNKLTTSLSVVPTATSKDSALEKLQADLREAAERGRGTKKEAISFINVDEDPELHRAREEAQFKEKQRQIKAREKHEQRDRERASRTLGRSGARSSGYGSGLSIGGLEDDEDGRRPGARKPKPKSGLRRDWSSDEETGIRGKARDDDGYDDDEGFIVQSDEDVEVEDDSEEEEILDSPPRRGRDAQSPKRKSSGAGGDADSDEEVVVSRTKRRRVVEEDDEDDE</sequence>
<dbReference type="PANTHER" id="PTHR23146:SF0">
    <property type="entry name" value="RNA POLYMERASE-ASSOCIATED PROTEIN LEO1"/>
    <property type="match status" value="1"/>
</dbReference>
<dbReference type="GO" id="GO:0032968">
    <property type="term" value="P:positive regulation of transcription elongation by RNA polymerase II"/>
    <property type="evidence" value="ECO:0007669"/>
    <property type="project" value="TreeGrafter"/>
</dbReference>
<feature type="compositionally biased region" description="Basic and acidic residues" evidence="1">
    <location>
        <begin position="390"/>
        <end position="409"/>
    </location>
</feature>
<dbReference type="InterPro" id="IPR007149">
    <property type="entry name" value="Leo1"/>
</dbReference>
<feature type="compositionally biased region" description="Acidic residues" evidence="1">
    <location>
        <begin position="49"/>
        <end position="72"/>
    </location>
</feature>
<evidence type="ECO:0000313" key="3">
    <source>
        <dbReference type="Proteomes" id="UP000799428"/>
    </source>
</evidence>
<feature type="region of interest" description="Disordered" evidence="1">
    <location>
        <begin position="1"/>
        <end position="104"/>
    </location>
</feature>
<evidence type="ECO:0000313" key="2">
    <source>
        <dbReference type="EMBL" id="KAF2706877.1"/>
    </source>
</evidence>
<dbReference type="AlphaFoldDB" id="A0A6G1K3C3"/>
<name>A0A6G1K3C3_9PLEO</name>
<feature type="compositionally biased region" description="Basic and acidic residues" evidence="1">
    <location>
        <begin position="324"/>
        <end position="348"/>
    </location>
</feature>
<dbReference type="GO" id="GO:0006368">
    <property type="term" value="P:transcription elongation by RNA polymerase II"/>
    <property type="evidence" value="ECO:0007669"/>
    <property type="project" value="InterPro"/>
</dbReference>
<feature type="compositionally biased region" description="Low complexity" evidence="1">
    <location>
        <begin position="1"/>
        <end position="12"/>
    </location>
</feature>
<reference evidence="2" key="1">
    <citation type="journal article" date="2020" name="Stud. Mycol.">
        <title>101 Dothideomycetes genomes: a test case for predicting lifestyles and emergence of pathogens.</title>
        <authorList>
            <person name="Haridas S."/>
            <person name="Albert R."/>
            <person name="Binder M."/>
            <person name="Bloem J."/>
            <person name="Labutti K."/>
            <person name="Salamov A."/>
            <person name="Andreopoulos B."/>
            <person name="Baker S."/>
            <person name="Barry K."/>
            <person name="Bills G."/>
            <person name="Bluhm B."/>
            <person name="Cannon C."/>
            <person name="Castanera R."/>
            <person name="Culley D."/>
            <person name="Daum C."/>
            <person name="Ezra D."/>
            <person name="Gonzalez J."/>
            <person name="Henrissat B."/>
            <person name="Kuo A."/>
            <person name="Liang C."/>
            <person name="Lipzen A."/>
            <person name="Lutzoni F."/>
            <person name="Magnuson J."/>
            <person name="Mondo S."/>
            <person name="Nolan M."/>
            <person name="Ohm R."/>
            <person name="Pangilinan J."/>
            <person name="Park H.-J."/>
            <person name="Ramirez L."/>
            <person name="Alfaro M."/>
            <person name="Sun H."/>
            <person name="Tritt A."/>
            <person name="Yoshinaga Y."/>
            <person name="Zwiers L.-H."/>
            <person name="Turgeon B."/>
            <person name="Goodwin S."/>
            <person name="Spatafora J."/>
            <person name="Crous P."/>
            <person name="Grigoriev I."/>
        </authorList>
    </citation>
    <scope>NUCLEOTIDE SEQUENCE</scope>
    <source>
        <strain evidence="2">CBS 279.74</strain>
    </source>
</reference>
<protein>
    <recommendedName>
        <fullName evidence="4">Leo1-domain-containing protein</fullName>
    </recommendedName>
</protein>
<feature type="compositionally biased region" description="Acidic residues" evidence="1">
    <location>
        <begin position="410"/>
        <end position="438"/>
    </location>
</feature>